<keyword evidence="3" id="KW-1185">Reference proteome</keyword>
<comment type="caution">
    <text evidence="2">The sequence shown here is derived from an EMBL/GenBank/DDBJ whole genome shotgun (WGS) entry which is preliminary data.</text>
</comment>
<organism evidence="2 3">
    <name type="scientific">Rhizopus stolonifer</name>
    <name type="common">Rhizopus nigricans</name>
    <dbReference type="NCBI Taxonomy" id="4846"/>
    <lineage>
        <taxon>Eukaryota</taxon>
        <taxon>Fungi</taxon>
        <taxon>Fungi incertae sedis</taxon>
        <taxon>Mucoromycota</taxon>
        <taxon>Mucoromycotina</taxon>
        <taxon>Mucoromycetes</taxon>
        <taxon>Mucorales</taxon>
        <taxon>Mucorineae</taxon>
        <taxon>Rhizopodaceae</taxon>
        <taxon>Rhizopus</taxon>
    </lineage>
</organism>
<dbReference type="STRING" id="4846.A0A367IRH3"/>
<protein>
    <recommendedName>
        <fullName evidence="4">Secreted protein</fullName>
    </recommendedName>
</protein>
<evidence type="ECO:0008006" key="4">
    <source>
        <dbReference type="Google" id="ProtNLM"/>
    </source>
</evidence>
<feature type="chain" id="PRO_5017041854" description="Secreted protein" evidence="1">
    <location>
        <begin position="24"/>
        <end position="77"/>
    </location>
</feature>
<accession>A0A367IRH3</accession>
<dbReference type="EMBL" id="PJQM01006089">
    <property type="protein sequence ID" value="RCH80275.1"/>
    <property type="molecule type" value="Genomic_DNA"/>
</dbReference>
<feature type="signal peptide" evidence="1">
    <location>
        <begin position="1"/>
        <end position="23"/>
    </location>
</feature>
<dbReference type="Proteomes" id="UP000253551">
    <property type="component" value="Unassembled WGS sequence"/>
</dbReference>
<evidence type="ECO:0000313" key="3">
    <source>
        <dbReference type="Proteomes" id="UP000253551"/>
    </source>
</evidence>
<gene>
    <name evidence="2" type="ORF">CU098_006812</name>
</gene>
<dbReference type="OrthoDB" id="2426083at2759"/>
<evidence type="ECO:0000256" key="1">
    <source>
        <dbReference type="SAM" id="SignalP"/>
    </source>
</evidence>
<evidence type="ECO:0000313" key="2">
    <source>
        <dbReference type="EMBL" id="RCH80275.1"/>
    </source>
</evidence>
<proteinExistence type="predicted"/>
<sequence>MPVRARATVINALVLSKLWHVLRITSITLFFLDQTRSCVSKFLTSSIFPRISFDIICLPHKAGGLGILDLFQQQRAL</sequence>
<name>A0A367IRH3_RHIST</name>
<reference evidence="2 3" key="1">
    <citation type="journal article" date="2018" name="G3 (Bethesda)">
        <title>Phylogenetic and Phylogenomic Definition of Rhizopus Species.</title>
        <authorList>
            <person name="Gryganskyi A.P."/>
            <person name="Golan J."/>
            <person name="Dolatabadi S."/>
            <person name="Mondo S."/>
            <person name="Robb S."/>
            <person name="Idnurm A."/>
            <person name="Muszewska A."/>
            <person name="Steczkiewicz K."/>
            <person name="Masonjones S."/>
            <person name="Liao H.L."/>
            <person name="Gajdeczka M.T."/>
            <person name="Anike F."/>
            <person name="Vuek A."/>
            <person name="Anishchenko I.M."/>
            <person name="Voigt K."/>
            <person name="de Hoog G.S."/>
            <person name="Smith M.E."/>
            <person name="Heitman J."/>
            <person name="Vilgalys R."/>
            <person name="Stajich J.E."/>
        </authorList>
    </citation>
    <scope>NUCLEOTIDE SEQUENCE [LARGE SCALE GENOMIC DNA]</scope>
    <source>
        <strain evidence="2 3">LSU 92-RS-03</strain>
    </source>
</reference>
<keyword evidence="1" id="KW-0732">Signal</keyword>
<dbReference type="AlphaFoldDB" id="A0A367IRH3"/>